<comment type="similarity">
    <text evidence="1">Belongs to the transferase hexapeptide repeat family.</text>
</comment>
<evidence type="ECO:0000259" key="3">
    <source>
        <dbReference type="Pfam" id="PF13579"/>
    </source>
</evidence>
<organism evidence="4 5">
    <name type="scientific">Durusdinium trenchii</name>
    <dbReference type="NCBI Taxonomy" id="1381693"/>
    <lineage>
        <taxon>Eukaryota</taxon>
        <taxon>Sar</taxon>
        <taxon>Alveolata</taxon>
        <taxon>Dinophyceae</taxon>
        <taxon>Suessiales</taxon>
        <taxon>Symbiodiniaceae</taxon>
        <taxon>Durusdinium</taxon>
    </lineage>
</organism>
<proteinExistence type="inferred from homology"/>
<dbReference type="InterPro" id="IPR051159">
    <property type="entry name" value="Hexapeptide_acetyltransf"/>
</dbReference>
<comment type="caution">
    <text evidence="4">The sequence shown here is derived from an EMBL/GenBank/DDBJ whole genome shotgun (WGS) entry which is preliminary data.</text>
</comment>
<dbReference type="PANTHER" id="PTHR23416:SF23">
    <property type="entry name" value="ACETYLTRANSFERASE C18B11.09C-RELATED"/>
    <property type="match status" value="1"/>
</dbReference>
<dbReference type="SUPFAM" id="SSF51161">
    <property type="entry name" value="Trimeric LpxA-like enzymes"/>
    <property type="match status" value="1"/>
</dbReference>
<dbReference type="EMBL" id="CAXAMM010032927">
    <property type="protein sequence ID" value="CAK9070509.1"/>
    <property type="molecule type" value="Genomic_DNA"/>
</dbReference>
<dbReference type="InterPro" id="IPR028098">
    <property type="entry name" value="Glyco_trans_4-like_N"/>
</dbReference>
<dbReference type="Gene3D" id="2.160.10.10">
    <property type="entry name" value="Hexapeptide repeat proteins"/>
    <property type="match status" value="1"/>
</dbReference>
<dbReference type="PANTHER" id="PTHR23416">
    <property type="entry name" value="SIALIC ACID SYNTHASE-RELATED"/>
    <property type="match status" value="1"/>
</dbReference>
<dbReference type="SUPFAM" id="SSF53756">
    <property type="entry name" value="UDP-Glycosyltransferase/glycogen phosphorylase"/>
    <property type="match status" value="1"/>
</dbReference>
<evidence type="ECO:0000313" key="4">
    <source>
        <dbReference type="EMBL" id="CAK9070509.1"/>
    </source>
</evidence>
<feature type="non-terminal residue" evidence="4">
    <location>
        <position position="318"/>
    </location>
</feature>
<keyword evidence="5" id="KW-1185">Reference proteome</keyword>
<gene>
    <name evidence="4" type="ORF">SCF082_LOCUS35065</name>
</gene>
<protein>
    <submittedName>
        <fullName evidence="4">Colanic acid biosynthesis acetyltransferase WcaF</fullName>
    </submittedName>
</protein>
<keyword evidence="2" id="KW-0808">Transferase</keyword>
<evidence type="ECO:0000313" key="5">
    <source>
        <dbReference type="Proteomes" id="UP001642464"/>
    </source>
</evidence>
<name>A0ABP0P6H4_9DINO</name>
<evidence type="ECO:0000256" key="1">
    <source>
        <dbReference type="ARBA" id="ARBA00007274"/>
    </source>
</evidence>
<dbReference type="Proteomes" id="UP001642464">
    <property type="component" value="Unassembled WGS sequence"/>
</dbReference>
<evidence type="ECO:0000256" key="2">
    <source>
        <dbReference type="ARBA" id="ARBA00022679"/>
    </source>
</evidence>
<dbReference type="CDD" id="cd05825">
    <property type="entry name" value="LbH_wcaF_like"/>
    <property type="match status" value="1"/>
</dbReference>
<sequence>MDAESSAGDHAILYCLGPVTIGKRVMISQNAHICAGSHDYSLRAMPLLRPPIIIEDDVWIAADAFVGPAVRVGEGAILGARGCAMTDLEPWTIYAGNPVQKVKERASLGHEVVIAAYRGDGESTDRAQGLLDETPNGELVKVIWLPQPSKVERVTGKGGASRLDAEFAHGVDVIHCHGMWDPLFAATARVAKRRSIPFVVMPHGMLDPYTYSIRKRKKQLAIATTHRTYVQHAMFYHMLNADEAELARPVIGDHPVRVIPNGIFLDEIDTAPPAGAFRAERPELGNEPYVLFLGRLTHKKGLDILAPAFEIVARAAPN</sequence>
<dbReference type="Pfam" id="PF13579">
    <property type="entry name" value="Glyco_trans_4_4"/>
    <property type="match status" value="1"/>
</dbReference>
<feature type="domain" description="Glycosyltransferase subfamily 4-like N-terminal" evidence="3">
    <location>
        <begin position="102"/>
        <end position="262"/>
    </location>
</feature>
<reference evidence="4 5" key="1">
    <citation type="submission" date="2024-02" db="EMBL/GenBank/DDBJ databases">
        <authorList>
            <person name="Chen Y."/>
            <person name="Shah S."/>
            <person name="Dougan E. K."/>
            <person name="Thang M."/>
            <person name="Chan C."/>
        </authorList>
    </citation>
    <scope>NUCLEOTIDE SEQUENCE [LARGE SCALE GENOMIC DNA]</scope>
</reference>
<dbReference type="Gene3D" id="3.40.50.2000">
    <property type="entry name" value="Glycogen Phosphorylase B"/>
    <property type="match status" value="2"/>
</dbReference>
<accession>A0ABP0P6H4</accession>
<dbReference type="InterPro" id="IPR011004">
    <property type="entry name" value="Trimer_LpxA-like_sf"/>
</dbReference>